<geneLocation type="plasmid" evidence="2 3">
    <name>pMNOD01</name>
</geneLocation>
<dbReference type="AlphaFoldDB" id="B8IW42"/>
<organism evidence="2 3">
    <name type="scientific">Methylobacterium nodulans (strain LMG 21967 / CNCM I-2342 / ORS 2060)</name>
    <dbReference type="NCBI Taxonomy" id="460265"/>
    <lineage>
        <taxon>Bacteria</taxon>
        <taxon>Pseudomonadati</taxon>
        <taxon>Pseudomonadota</taxon>
        <taxon>Alphaproteobacteria</taxon>
        <taxon>Hyphomicrobiales</taxon>
        <taxon>Methylobacteriaceae</taxon>
        <taxon>Methylobacterium</taxon>
    </lineage>
</organism>
<dbReference type="HOGENOM" id="CLU_127060_0_0_5"/>
<keyword evidence="1" id="KW-0732">Signal</keyword>
<dbReference type="Gene3D" id="2.60.40.1880">
    <property type="entry name" value="Invasion associated locus B (IalB) protein"/>
    <property type="match status" value="1"/>
</dbReference>
<dbReference type="InterPro" id="IPR038696">
    <property type="entry name" value="IalB_sf"/>
</dbReference>
<keyword evidence="3" id="KW-1185">Reference proteome</keyword>
<reference evidence="3" key="1">
    <citation type="submission" date="2009-01" db="EMBL/GenBank/DDBJ databases">
        <title>Complete sequence of plasmid 1 of Methylobacterium nodulans ORS 2060.</title>
        <authorList>
            <consortium name="US DOE Joint Genome Institute"/>
            <person name="Lucas S."/>
            <person name="Copeland A."/>
            <person name="Lapidus A."/>
            <person name="Glavina del Rio T."/>
            <person name="Dalin E."/>
            <person name="Tice H."/>
            <person name="Bruce D."/>
            <person name="Goodwin L."/>
            <person name="Pitluck S."/>
            <person name="Sims D."/>
            <person name="Brettin T."/>
            <person name="Detter J.C."/>
            <person name="Han C."/>
            <person name="Larimer F."/>
            <person name="Land M."/>
            <person name="Hauser L."/>
            <person name="Kyrpides N."/>
            <person name="Ivanova N."/>
            <person name="Marx C.J."/>
            <person name="Richardson P."/>
        </authorList>
    </citation>
    <scope>NUCLEOTIDE SEQUENCE [LARGE SCALE GENOMIC DNA]</scope>
    <source>
        <strain evidence="3">LMG 21967 / CNCM I-2342 / ORS 2060</strain>
        <plasmid evidence="3">Plasmid pMNOD01</plasmid>
    </source>
</reference>
<dbReference type="RefSeq" id="WP_015934170.1">
    <property type="nucleotide sequence ID" value="NC_011892.1"/>
</dbReference>
<evidence type="ECO:0000313" key="3">
    <source>
        <dbReference type="Proteomes" id="UP000008207"/>
    </source>
</evidence>
<dbReference type="Proteomes" id="UP000008207">
    <property type="component" value="Plasmid pMNOD01"/>
</dbReference>
<dbReference type="EMBL" id="CP001350">
    <property type="protein sequence ID" value="ACL62632.1"/>
    <property type="molecule type" value="Genomic_DNA"/>
</dbReference>
<sequence length="217" mass="22544">MFVRIMTRAAVILLVLILAGLSGGGTHAAGQKRKAVPVAPQTTASAVQPAPSYTLTPGFSVKLPDVALPADVPLGQYRRVIRPFPNWTLICDENLEKKQKVCNISQTIVGPDGATVFSWSLAATLEGQPFFILRIPPGVGPNATLGLDLADGAPPITVPIKGCDAKICIAYLPVGQRLRTAAAKGGPVQVSYASDSLPNAVSFRAPLAGLTAALSVI</sequence>
<accession>B8IW42</accession>
<evidence type="ECO:0000256" key="1">
    <source>
        <dbReference type="SAM" id="SignalP"/>
    </source>
</evidence>
<gene>
    <name evidence="2" type="ordered locus">Mnod_8538</name>
</gene>
<dbReference type="KEGG" id="mno:Mnod_8538"/>
<dbReference type="InterPro" id="IPR010642">
    <property type="entry name" value="Invasion_prot_B"/>
</dbReference>
<keyword evidence="2" id="KW-0614">Plasmid</keyword>
<dbReference type="Pfam" id="PF06776">
    <property type="entry name" value="IalB"/>
    <property type="match status" value="1"/>
</dbReference>
<name>B8IW42_METNO</name>
<feature type="chain" id="PRO_5002874847" evidence="1">
    <location>
        <begin position="29"/>
        <end position="217"/>
    </location>
</feature>
<protein>
    <submittedName>
        <fullName evidence="2">Invasion associated locus B family protein</fullName>
    </submittedName>
</protein>
<dbReference type="OrthoDB" id="7375326at2"/>
<proteinExistence type="predicted"/>
<feature type="signal peptide" evidence="1">
    <location>
        <begin position="1"/>
        <end position="28"/>
    </location>
</feature>
<evidence type="ECO:0000313" key="2">
    <source>
        <dbReference type="EMBL" id="ACL62632.1"/>
    </source>
</evidence>